<dbReference type="GO" id="GO:0016829">
    <property type="term" value="F:lyase activity"/>
    <property type="evidence" value="ECO:0007669"/>
    <property type="project" value="UniProtKB-KW"/>
</dbReference>
<dbReference type="Proteomes" id="UP000029448">
    <property type="component" value="Unassembled WGS sequence"/>
</dbReference>
<dbReference type="Proteomes" id="UP000194565">
    <property type="component" value="Unassembled WGS sequence"/>
</dbReference>
<evidence type="ECO:0000256" key="6">
    <source>
        <dbReference type="ARBA" id="ARBA00023004"/>
    </source>
</evidence>
<dbReference type="Pfam" id="PF01058">
    <property type="entry name" value="Oxidored_q6"/>
    <property type="match status" value="1"/>
</dbReference>
<evidence type="ECO:0000313" key="17">
    <source>
        <dbReference type="Proteomes" id="UP000321800"/>
    </source>
</evidence>
<evidence type="ECO:0000256" key="5">
    <source>
        <dbReference type="ARBA" id="ARBA00022723"/>
    </source>
</evidence>
<dbReference type="EMBL" id="JOMM01000026">
    <property type="protein sequence ID" value="OUI86021.1"/>
    <property type="molecule type" value="Genomic_DNA"/>
</dbReference>
<reference evidence="10 17" key="4">
    <citation type="submission" date="2019-07" db="EMBL/GenBank/DDBJ databases">
        <title>Whole genome shotgun sequence of Acetobacter tropicalis NBRC 16470.</title>
        <authorList>
            <person name="Hosoyama A."/>
            <person name="Uohara A."/>
            <person name="Ohji S."/>
            <person name="Ichikawa N."/>
        </authorList>
    </citation>
    <scope>NUCLEOTIDE SEQUENCE [LARGE SCALE GENOMIC DNA]</scope>
    <source>
        <strain evidence="10 17">NBRC 16470</strain>
    </source>
</reference>
<proteinExistence type="inferred from homology"/>
<evidence type="ECO:0000313" key="10">
    <source>
        <dbReference type="EMBL" id="GEL49252.1"/>
    </source>
</evidence>
<accession>A0A094YRD4</accession>
<evidence type="ECO:0000256" key="8">
    <source>
        <dbReference type="ARBA" id="ARBA00023136"/>
    </source>
</evidence>
<dbReference type="PANTHER" id="PTHR42989">
    <property type="entry name" value="HYDROGENASE-4 COMPONENT I"/>
    <property type="match status" value="1"/>
</dbReference>
<dbReference type="GeneID" id="89477166"/>
<organism evidence="11 14">
    <name type="scientific">Acetobacter tropicalis</name>
    <dbReference type="NCBI Taxonomy" id="104102"/>
    <lineage>
        <taxon>Bacteria</taxon>
        <taxon>Pseudomonadati</taxon>
        <taxon>Pseudomonadota</taxon>
        <taxon>Alphaproteobacteria</taxon>
        <taxon>Acetobacterales</taxon>
        <taxon>Acetobacteraceae</taxon>
        <taxon>Acetobacter</taxon>
    </lineage>
</organism>
<feature type="domain" description="NADH:ubiquinone oxidoreductase-like 20kDa subunit" evidence="9">
    <location>
        <begin position="38"/>
        <end position="148"/>
    </location>
</feature>
<evidence type="ECO:0000256" key="7">
    <source>
        <dbReference type="ARBA" id="ARBA00023014"/>
    </source>
</evidence>
<dbReference type="Gene3D" id="3.40.50.12280">
    <property type="match status" value="1"/>
</dbReference>
<keyword evidence="4" id="KW-0004">4Fe-4S</keyword>
<keyword evidence="11" id="KW-0456">Lyase</keyword>
<dbReference type="GO" id="GO:0051539">
    <property type="term" value="F:4 iron, 4 sulfur cluster binding"/>
    <property type="evidence" value="ECO:0007669"/>
    <property type="project" value="UniProtKB-KW"/>
</dbReference>
<comment type="cofactor">
    <cofactor evidence="1">
        <name>[4Fe-4S] cluster</name>
        <dbReference type="ChEBI" id="CHEBI:49883"/>
    </cofactor>
</comment>
<comment type="caution">
    <text evidence="11">The sequence shown here is derived from an EMBL/GenBank/DDBJ whole genome shotgun (WGS) entry which is preliminary data.</text>
</comment>
<evidence type="ECO:0000313" key="11">
    <source>
        <dbReference type="EMBL" id="KGB23962.1"/>
    </source>
</evidence>
<keyword evidence="3" id="KW-1003">Cell membrane</keyword>
<evidence type="ECO:0000256" key="1">
    <source>
        <dbReference type="ARBA" id="ARBA00001966"/>
    </source>
</evidence>
<dbReference type="OrthoDB" id="9786737at2"/>
<gene>
    <name evidence="12" type="ORF">AD947_12745</name>
    <name evidence="11" type="ORF">AtDm6_1373</name>
    <name evidence="10" type="ORF">ATR01nite_03270</name>
    <name evidence="13" type="ORF">HC62_07590</name>
</gene>
<dbReference type="InterPro" id="IPR006137">
    <property type="entry name" value="NADH_UbQ_OxRdtase-like_20kDa"/>
</dbReference>
<dbReference type="EMBL" id="BJVR01000002">
    <property type="protein sequence ID" value="GEL49252.1"/>
    <property type="molecule type" value="Genomic_DNA"/>
</dbReference>
<sequence length="173" mass="18031">MGLIRAVFDATFRQGGARLKPVGPRWPLLLFHVDTGGCGGCGMELQALATGPYDAQGAGFGFVQSPRAADVLLVTGAVTRSMMPVLEATWQAMPTPKGLICVGNCAVDGGMFTENYAVMGGLDRKVQIDLRIPGCPPSPHDVLEGLFSLFGKRLEENASAGQDEGVGSSSTSS</sequence>
<keyword evidence="7" id="KW-0411">Iron-sulfur</keyword>
<evidence type="ECO:0000313" key="13">
    <source>
        <dbReference type="EMBL" id="OUI86021.1"/>
    </source>
</evidence>
<dbReference type="Proteomes" id="UP000075411">
    <property type="component" value="Unassembled WGS sequence"/>
</dbReference>
<keyword evidence="6" id="KW-0408">Iron</keyword>
<comment type="similarity">
    <text evidence="2">Belongs to the complex I 20 kDa subunit family.</text>
</comment>
<evidence type="ECO:0000256" key="4">
    <source>
        <dbReference type="ARBA" id="ARBA00022485"/>
    </source>
</evidence>
<evidence type="ECO:0000313" key="14">
    <source>
        <dbReference type="Proteomes" id="UP000029448"/>
    </source>
</evidence>
<dbReference type="PANTHER" id="PTHR42989:SF1">
    <property type="entry name" value="FORMATE HYDROGENLYASE SUBUNIT 7-RELATED"/>
    <property type="match status" value="1"/>
</dbReference>
<dbReference type="PATRIC" id="fig|104102.11.peg.2816"/>
<dbReference type="EMBL" id="LHZT01000129">
    <property type="protein sequence ID" value="KXV55935.1"/>
    <property type="molecule type" value="Genomic_DNA"/>
</dbReference>
<evidence type="ECO:0000256" key="3">
    <source>
        <dbReference type="ARBA" id="ARBA00022475"/>
    </source>
</evidence>
<reference evidence="13 16" key="2">
    <citation type="submission" date="2014-06" db="EMBL/GenBank/DDBJ databases">
        <authorList>
            <person name="Ju J."/>
            <person name="Zhang J."/>
        </authorList>
    </citation>
    <scope>NUCLEOTIDE SEQUENCE [LARGE SCALE GENOMIC DNA]</scope>
    <source>
        <strain evidence="13">DmW_042</strain>
    </source>
</reference>
<keyword evidence="5" id="KW-0479">Metal-binding</keyword>
<dbReference type="AlphaFoldDB" id="A0A094YRD4"/>
<keyword evidence="14" id="KW-1185">Reference proteome</keyword>
<evidence type="ECO:0000313" key="12">
    <source>
        <dbReference type="EMBL" id="KXV55935.1"/>
    </source>
</evidence>
<dbReference type="SUPFAM" id="SSF56770">
    <property type="entry name" value="HydA/Nqo6-like"/>
    <property type="match status" value="1"/>
</dbReference>
<dbReference type="RefSeq" id="WP_035379321.1">
    <property type="nucleotide sequence ID" value="NZ_BJVR01000002.1"/>
</dbReference>
<dbReference type="STRING" id="104102.AtDm6_1373"/>
<name>A0A094YRD4_9PROT</name>
<dbReference type="InterPro" id="IPR052375">
    <property type="entry name" value="Complex_I_20kDa-like"/>
</dbReference>
<dbReference type="Proteomes" id="UP000321800">
    <property type="component" value="Unassembled WGS sequence"/>
</dbReference>
<reference evidence="12 15" key="3">
    <citation type="submission" date="2015-06" db="EMBL/GenBank/DDBJ databases">
        <title>Improved classification and identification of acetic acid bacteria using matrix-assisted laser desorption/ionization time-of-flight mass spectrometry; Gluconobacter nephelii and Gluconobacter uchimurae are later heterotypic synonyms of Gluconobacter japonicus and Gluconobacter oxydans, respectively.</title>
        <authorList>
            <person name="Li L."/>
            <person name="Cleenwerck I."/>
            <person name="De Vuyst L."/>
            <person name="Vandamme P."/>
        </authorList>
    </citation>
    <scope>NUCLEOTIDE SEQUENCE [LARGE SCALE GENOMIC DNA]</scope>
    <source>
        <strain evidence="12 15">LMG 1663</strain>
    </source>
</reference>
<protein>
    <submittedName>
        <fullName evidence="12">NADH-ubiquinone oxidoreductase</fullName>
    </submittedName>
    <submittedName>
        <fullName evidence="11">Putative formate hydrogenlyase subunit 7</fullName>
    </submittedName>
</protein>
<reference evidence="11 14" key="1">
    <citation type="submission" date="2014-06" db="EMBL/GenBank/DDBJ databases">
        <title>Functional and comparative genomic analyses of the Drosophila gut microbiota identify candidate symbiosis factors.</title>
        <authorList>
            <person name="Newell P.D."/>
            <person name="Chaston J.M."/>
            <person name="Douglas A.E."/>
        </authorList>
    </citation>
    <scope>NUCLEOTIDE SEQUENCE [LARGE SCALE GENOMIC DNA]</scope>
    <source>
        <strain evidence="11 14">DmCS_006</strain>
    </source>
</reference>
<evidence type="ECO:0000313" key="15">
    <source>
        <dbReference type="Proteomes" id="UP000075411"/>
    </source>
</evidence>
<evidence type="ECO:0000259" key="9">
    <source>
        <dbReference type="Pfam" id="PF01058"/>
    </source>
</evidence>
<dbReference type="GO" id="GO:0046872">
    <property type="term" value="F:metal ion binding"/>
    <property type="evidence" value="ECO:0007669"/>
    <property type="project" value="UniProtKB-KW"/>
</dbReference>
<keyword evidence="8" id="KW-0472">Membrane</keyword>
<evidence type="ECO:0000313" key="16">
    <source>
        <dbReference type="Proteomes" id="UP000194565"/>
    </source>
</evidence>
<evidence type="ECO:0000256" key="2">
    <source>
        <dbReference type="ARBA" id="ARBA00009173"/>
    </source>
</evidence>
<dbReference type="EMBL" id="JOKM01000053">
    <property type="protein sequence ID" value="KGB23962.1"/>
    <property type="molecule type" value="Genomic_DNA"/>
</dbReference>
<keyword evidence="12" id="KW-0830">Ubiquinone</keyword>